<feature type="compositionally biased region" description="Basic and acidic residues" evidence="1">
    <location>
        <begin position="1"/>
        <end position="10"/>
    </location>
</feature>
<dbReference type="AlphaFoldDB" id="G2HFA7"/>
<dbReference type="GO" id="GO:0005581">
    <property type="term" value="C:collagen trimer"/>
    <property type="evidence" value="ECO:0007669"/>
    <property type="project" value="UniProtKB-KW"/>
</dbReference>
<proteinExistence type="evidence at transcript level"/>
<evidence type="ECO:0000313" key="2">
    <source>
        <dbReference type="EMBL" id="BAK62415.1"/>
    </source>
</evidence>
<sequence>MPILEQKLEPGTEPLGSPGTRSKALVPGEWGRGGRHLEGRGTGLLALGEGVVAGGGAGCPLVLGLGLQSVSAQQLLLEMPLSSLWGAGVRTQGFPEPTQSQSWQRGQPRPGLPGPSR</sequence>
<evidence type="ECO:0000256" key="1">
    <source>
        <dbReference type="SAM" id="MobiDB-lite"/>
    </source>
</evidence>
<accession>G2HFA7</accession>
<dbReference type="EMBL" id="AK305421">
    <property type="protein sequence ID" value="BAK62415.1"/>
    <property type="molecule type" value="mRNA"/>
</dbReference>
<feature type="region of interest" description="Disordered" evidence="1">
    <location>
        <begin position="1"/>
        <end position="34"/>
    </location>
</feature>
<name>G2HFA7_PANTR</name>
<organism evidence="2">
    <name type="scientific">Pan troglodytes</name>
    <name type="common">Chimpanzee</name>
    <dbReference type="NCBI Taxonomy" id="9598"/>
    <lineage>
        <taxon>Eukaryota</taxon>
        <taxon>Metazoa</taxon>
        <taxon>Chordata</taxon>
        <taxon>Craniata</taxon>
        <taxon>Vertebrata</taxon>
        <taxon>Euteleostomi</taxon>
        <taxon>Mammalia</taxon>
        <taxon>Eutheria</taxon>
        <taxon>Euarchontoglires</taxon>
        <taxon>Primates</taxon>
        <taxon>Haplorrhini</taxon>
        <taxon>Catarrhini</taxon>
        <taxon>Hominidae</taxon>
        <taxon>Pan</taxon>
    </lineage>
</organism>
<reference evidence="2" key="1">
    <citation type="journal article" date="2011" name="Funct. Integr. Genomics">
        <title>Major chimpanzee-specific structural changes in sperm development-associated genes.</title>
        <authorList>
            <person name="Kim R.N."/>
            <person name="Kim D.W."/>
            <person name="Choi S.H."/>
            <person name="Chae S.H."/>
            <person name="Nam S.H."/>
            <person name="Kim D.W."/>
            <person name="Kim A."/>
            <person name="Kang A."/>
            <person name="Park K.H."/>
            <person name="Lee Y.S."/>
            <person name="Hirai M."/>
            <person name="Suzuki Y."/>
            <person name="Sugano S."/>
            <person name="Hashimoto K."/>
            <person name="Kim D.S."/>
            <person name="Park H.S."/>
        </authorList>
    </citation>
    <scope>NUCLEOTIDE SEQUENCE</scope>
    <source>
        <tissue evidence="2">Testis</tissue>
    </source>
</reference>
<feature type="region of interest" description="Disordered" evidence="1">
    <location>
        <begin position="87"/>
        <end position="117"/>
    </location>
</feature>
<keyword evidence="2" id="KW-0176">Collagen</keyword>
<protein>
    <submittedName>
        <fullName evidence="2">Collagen alpha-1(XX) chain</fullName>
    </submittedName>
</protein>